<dbReference type="InterPro" id="IPR036890">
    <property type="entry name" value="HATPase_C_sf"/>
</dbReference>
<name>A0A7G7GCB5_9BACT</name>
<dbReference type="GO" id="GO:0000155">
    <property type="term" value="F:phosphorelay sensor kinase activity"/>
    <property type="evidence" value="ECO:0007669"/>
    <property type="project" value="InterPro"/>
</dbReference>
<dbReference type="InterPro" id="IPR005467">
    <property type="entry name" value="His_kinase_dom"/>
</dbReference>
<comment type="catalytic activity">
    <reaction evidence="1">
        <text>ATP + protein L-histidine = ADP + protein N-phospho-L-histidine.</text>
        <dbReference type="EC" id="2.7.13.3"/>
    </reaction>
</comment>
<dbReference type="RefSeq" id="WP_185271293.1">
    <property type="nucleotide sequence ID" value="NZ_CP055156.1"/>
</dbReference>
<evidence type="ECO:0000313" key="7">
    <source>
        <dbReference type="Proteomes" id="UP000515237"/>
    </source>
</evidence>
<sequence>MQSATTEWLQSIESLKDVPPDQLQWWLDNSVHREMPEGSFLFKLGEPIIGTYVIVQGRVRMWLQQKNNTRKLGYFEVKDITGFLPFSRGTTASANGQVEETLQVMIFPVEKMKDLIVQHYELTQALVHIMTSRVRDFTTMQQQNEKMMALGKLSAGLAHELNNPASAIVRGSISLKKHLQLVPDTFKKVIAVRMSPEDVDKVNDKMFAVLGRPEKPILTLMQRTALEDELAECLEDMSVDNSQELAENFIEFGFTCQDMTEFSELIPAAYLSPMLNWINNNLVTEKMVTDIQEASQRIEKLVSAIKNFTHMDRDRDKEYVDIHGGIKNTLTMLGHKLKKGNVQLVEEYDLTLPRINAYVGELNQVWTNLIDNALDALDGVPNGRLDIKTKQVNSFLEVSITDNGPGIPEEIKNRIFDPFFTTKDVGKGTGLGLDVVTRIVQQHNGHIKFNSQPGQTTFCVYFPLNGQD</sequence>
<gene>
    <name evidence="6" type="ORF">HUW51_19465</name>
</gene>
<evidence type="ECO:0000259" key="4">
    <source>
        <dbReference type="PROSITE" id="PS50042"/>
    </source>
</evidence>
<evidence type="ECO:0000259" key="5">
    <source>
        <dbReference type="PROSITE" id="PS50109"/>
    </source>
</evidence>
<dbReference type="KEGG" id="aswu:HUW51_19465"/>
<dbReference type="CDD" id="cd00082">
    <property type="entry name" value="HisKA"/>
    <property type="match status" value="1"/>
</dbReference>
<dbReference type="CDD" id="cd00038">
    <property type="entry name" value="CAP_ED"/>
    <property type="match status" value="1"/>
</dbReference>
<keyword evidence="7" id="KW-1185">Reference proteome</keyword>
<feature type="domain" description="Histidine kinase" evidence="5">
    <location>
        <begin position="291"/>
        <end position="466"/>
    </location>
</feature>
<dbReference type="InterPro" id="IPR003661">
    <property type="entry name" value="HisK_dim/P_dom"/>
</dbReference>
<dbReference type="PROSITE" id="PS50109">
    <property type="entry name" value="HIS_KIN"/>
    <property type="match status" value="1"/>
</dbReference>
<dbReference type="SMART" id="SM00387">
    <property type="entry name" value="HATPase_c"/>
    <property type="match status" value="1"/>
</dbReference>
<proteinExistence type="predicted"/>
<protein>
    <recommendedName>
        <fullName evidence="2">histidine kinase</fullName>
        <ecNumber evidence="2">2.7.13.3</ecNumber>
    </recommendedName>
</protein>
<evidence type="ECO:0000256" key="2">
    <source>
        <dbReference type="ARBA" id="ARBA00012438"/>
    </source>
</evidence>
<dbReference type="InterPro" id="IPR014710">
    <property type="entry name" value="RmlC-like_jellyroll"/>
</dbReference>
<dbReference type="InterPro" id="IPR004358">
    <property type="entry name" value="Sig_transdc_His_kin-like_C"/>
</dbReference>
<dbReference type="Pfam" id="PF00027">
    <property type="entry name" value="cNMP_binding"/>
    <property type="match status" value="1"/>
</dbReference>
<reference evidence="6 7" key="1">
    <citation type="journal article" date="2018" name="Int. J. Syst. Evol. Microbiol.">
        <title>Adhaeribacter swui sp. nov., isolated from wet mud.</title>
        <authorList>
            <person name="Kim D.U."/>
            <person name="Kim K.W."/>
            <person name="Kang M.S."/>
            <person name="Kim J.Y."/>
            <person name="Jang J.H."/>
            <person name="Kim M.K."/>
        </authorList>
    </citation>
    <scope>NUCLEOTIDE SEQUENCE [LARGE SCALE GENOMIC DNA]</scope>
    <source>
        <strain evidence="6 7">KCTC 52873</strain>
    </source>
</reference>
<keyword evidence="3" id="KW-0597">Phosphoprotein</keyword>
<dbReference type="EMBL" id="CP055156">
    <property type="protein sequence ID" value="QNF34799.1"/>
    <property type="molecule type" value="Genomic_DNA"/>
</dbReference>
<dbReference type="Proteomes" id="UP000515237">
    <property type="component" value="Chromosome"/>
</dbReference>
<dbReference type="PRINTS" id="PR00344">
    <property type="entry name" value="BCTRLSENSOR"/>
</dbReference>
<dbReference type="InterPro" id="IPR018490">
    <property type="entry name" value="cNMP-bd_dom_sf"/>
</dbReference>
<dbReference type="Pfam" id="PF02518">
    <property type="entry name" value="HATPase_c"/>
    <property type="match status" value="1"/>
</dbReference>
<evidence type="ECO:0000256" key="1">
    <source>
        <dbReference type="ARBA" id="ARBA00000085"/>
    </source>
</evidence>
<dbReference type="InterPro" id="IPR000595">
    <property type="entry name" value="cNMP-bd_dom"/>
</dbReference>
<dbReference type="SUPFAM" id="SSF55874">
    <property type="entry name" value="ATPase domain of HSP90 chaperone/DNA topoisomerase II/histidine kinase"/>
    <property type="match status" value="1"/>
</dbReference>
<dbReference type="PANTHER" id="PTHR43065:SF48">
    <property type="entry name" value="HISTIDINE KINASE"/>
    <property type="match status" value="1"/>
</dbReference>
<dbReference type="PANTHER" id="PTHR43065">
    <property type="entry name" value="SENSOR HISTIDINE KINASE"/>
    <property type="match status" value="1"/>
</dbReference>
<dbReference type="EC" id="2.7.13.3" evidence="2"/>
<organism evidence="6 7">
    <name type="scientific">Adhaeribacter swui</name>
    <dbReference type="NCBI Taxonomy" id="2086471"/>
    <lineage>
        <taxon>Bacteria</taxon>
        <taxon>Pseudomonadati</taxon>
        <taxon>Bacteroidota</taxon>
        <taxon>Cytophagia</taxon>
        <taxon>Cytophagales</taxon>
        <taxon>Hymenobacteraceae</taxon>
        <taxon>Adhaeribacter</taxon>
    </lineage>
</organism>
<dbReference type="Gene3D" id="2.60.120.10">
    <property type="entry name" value="Jelly Rolls"/>
    <property type="match status" value="1"/>
</dbReference>
<dbReference type="InterPro" id="IPR003594">
    <property type="entry name" value="HATPase_dom"/>
</dbReference>
<feature type="domain" description="Cyclic nucleotide-binding" evidence="4">
    <location>
        <begin position="14"/>
        <end position="133"/>
    </location>
</feature>
<accession>A0A7G7GCB5</accession>
<evidence type="ECO:0000256" key="3">
    <source>
        <dbReference type="ARBA" id="ARBA00022553"/>
    </source>
</evidence>
<dbReference type="Gene3D" id="3.30.565.10">
    <property type="entry name" value="Histidine kinase-like ATPase, C-terminal domain"/>
    <property type="match status" value="1"/>
</dbReference>
<dbReference type="PROSITE" id="PS50042">
    <property type="entry name" value="CNMP_BINDING_3"/>
    <property type="match status" value="1"/>
</dbReference>
<dbReference type="AlphaFoldDB" id="A0A7G7GCB5"/>
<dbReference type="Gene3D" id="1.10.287.130">
    <property type="match status" value="1"/>
</dbReference>
<dbReference type="SUPFAM" id="SSF51206">
    <property type="entry name" value="cAMP-binding domain-like"/>
    <property type="match status" value="1"/>
</dbReference>
<evidence type="ECO:0000313" key="6">
    <source>
        <dbReference type="EMBL" id="QNF34799.1"/>
    </source>
</evidence>